<dbReference type="InterPro" id="IPR012223">
    <property type="entry name" value="TEII"/>
</dbReference>
<feature type="domain" description="Thioesterase" evidence="2">
    <location>
        <begin position="77"/>
        <end position="300"/>
    </location>
</feature>
<reference evidence="3 4" key="1">
    <citation type="submission" date="2017-03" db="EMBL/GenBank/DDBJ databases">
        <title>Paenibacillus larvae genome sequencing.</title>
        <authorList>
            <person name="Dingman D.W."/>
        </authorList>
    </citation>
    <scope>NUCLEOTIDE SEQUENCE [LARGE SCALE GENOMIC DNA]</scope>
    <source>
        <strain evidence="3 4">SAG 10367</strain>
    </source>
</reference>
<sequence length="308" mass="35261">MCRCITGHTSKSANYGRAYQKHSRSTAKNRWRIRAYVRIEAPSADLRRHRKLVHSILGEACDNIWFPYVISKSTARRRLFCFPHAGGAASAYSGWRDALDEGTELRAVQIPGRENRMCEELFYFLDPLCEAVTAAITPLLDKPFAFFGHSMGALLAYRTALLLRREGRSEPEHLFLSAHRAAHLPLRRPPLYNLPDHKLISQLKTFGGTAKELLADPHIMDVYLPIIRADLSVCDTYVHRQENPLAMPFSIFGGTDDPDVNLRELTEWREHTSGIFTLRIFKGGHFYLNNRREEIVSIIQSVWNPCNR</sequence>
<dbReference type="PANTHER" id="PTHR11487:SF0">
    <property type="entry name" value="S-ACYL FATTY ACID SYNTHASE THIOESTERASE, MEDIUM CHAIN"/>
    <property type="match status" value="1"/>
</dbReference>
<dbReference type="Pfam" id="PF00975">
    <property type="entry name" value="Thioesterase"/>
    <property type="match status" value="1"/>
</dbReference>
<organism evidence="3 4">
    <name type="scientific">Paenibacillus larvae subsp. pulvifaciens</name>
    <dbReference type="NCBI Taxonomy" id="1477"/>
    <lineage>
        <taxon>Bacteria</taxon>
        <taxon>Bacillati</taxon>
        <taxon>Bacillota</taxon>
        <taxon>Bacilli</taxon>
        <taxon>Bacillales</taxon>
        <taxon>Paenibacillaceae</taxon>
        <taxon>Paenibacillus</taxon>
    </lineage>
</organism>
<gene>
    <name evidence="3" type="ORF">B7C51_09030</name>
</gene>
<comment type="similarity">
    <text evidence="1">Belongs to the thioesterase family.</text>
</comment>
<dbReference type="PANTHER" id="PTHR11487">
    <property type="entry name" value="THIOESTERASE"/>
    <property type="match status" value="1"/>
</dbReference>
<dbReference type="InterPro" id="IPR001031">
    <property type="entry name" value="Thioesterase"/>
</dbReference>
<protein>
    <recommendedName>
        <fullName evidence="2">Thioesterase domain-containing protein</fullName>
    </recommendedName>
</protein>
<dbReference type="Gene3D" id="3.40.50.1820">
    <property type="entry name" value="alpha/beta hydrolase"/>
    <property type="match status" value="1"/>
</dbReference>
<dbReference type="GO" id="GO:0008610">
    <property type="term" value="P:lipid biosynthetic process"/>
    <property type="evidence" value="ECO:0007669"/>
    <property type="project" value="TreeGrafter"/>
</dbReference>
<dbReference type="Proteomes" id="UP000192727">
    <property type="component" value="Chromosome"/>
</dbReference>
<dbReference type="AlphaFoldDB" id="A0A1V0USL4"/>
<evidence type="ECO:0000256" key="1">
    <source>
        <dbReference type="ARBA" id="ARBA00007169"/>
    </source>
</evidence>
<dbReference type="InterPro" id="IPR029058">
    <property type="entry name" value="AB_hydrolase_fold"/>
</dbReference>
<evidence type="ECO:0000313" key="4">
    <source>
        <dbReference type="Proteomes" id="UP000192727"/>
    </source>
</evidence>
<dbReference type="SUPFAM" id="SSF53474">
    <property type="entry name" value="alpha/beta-Hydrolases"/>
    <property type="match status" value="1"/>
</dbReference>
<proteinExistence type="inferred from homology"/>
<dbReference type="EMBL" id="CP020557">
    <property type="protein sequence ID" value="ARF67938.1"/>
    <property type="molecule type" value="Genomic_DNA"/>
</dbReference>
<accession>A0A1V0USL4</accession>
<name>A0A1V0USL4_9BACL</name>
<evidence type="ECO:0000259" key="2">
    <source>
        <dbReference type="Pfam" id="PF00975"/>
    </source>
</evidence>
<evidence type="ECO:0000313" key="3">
    <source>
        <dbReference type="EMBL" id="ARF67938.1"/>
    </source>
</evidence>